<name>A0A223MXR8_9VIBR</name>
<sequence length="369" mass="40552">MQPMVTDLTRRTLLKAALLSASAPLLPLGCATTRRDDPQPALIGCAIHKGSQFRAVVADAQGQAIHQLPLPARGHGVAIHPTLTYAVAFARRPGEFLLVFNYRNGELIKLQLAQPTRHFYGHGVYSNDGAWLYATEGEKATSRGIIGVYDVQHSYQKVAEFSGFGIGPHEVIVMPDGRLAIGVGGVHTFGREPLNVESMMPSLSYLSHQGEVLEQRILNDHHLSIRHLAHDGADTVLCGQQYRGQPEEYPPLVALHHQGGELIPLLAEPEQWARFNHYIASIAATDQWILATSPRGNCYGIWSKETLQLVELASLPDASGVVVQDQKFQVSSGAGLVISSPYPQPEIRTRSNVQWDNHWSAIDYSRQKS</sequence>
<proteinExistence type="predicted"/>
<accession>A0A223MXR8</accession>
<protein>
    <recommendedName>
        <fullName evidence="3">DUF1513 domain-containing protein</fullName>
    </recommendedName>
</protein>
<keyword evidence="2" id="KW-1185">Reference proteome</keyword>
<gene>
    <name evidence="1" type="ORF">CCZ37_07010</name>
</gene>
<dbReference type="InterPro" id="IPR008311">
    <property type="entry name" value="UCP028101"/>
</dbReference>
<dbReference type="Gene3D" id="2.130.10.10">
    <property type="entry name" value="YVTN repeat-like/Quinoprotein amine dehydrogenase"/>
    <property type="match status" value="1"/>
</dbReference>
<reference evidence="1 2" key="1">
    <citation type="submission" date="2017-08" db="EMBL/GenBank/DDBJ databases">
        <title>The Vibrio qinghaiensis sp.-Q67 is a luminous bacteria isolated firstly from Qinghai lake, Qinghai province, China, which has been proved to be very sensitive to detect environmental and food pollutants. Therefore, complete genome analysis of V. qinghaiensis sp.-Q67 highlights the potential application of this strain on detection of hazards in the contaminated environments.</title>
        <authorList>
            <person name="Gong L."/>
        </authorList>
    </citation>
    <scope>NUCLEOTIDE SEQUENCE [LARGE SCALE GENOMIC DNA]</scope>
    <source>
        <strain evidence="1 2">Q67</strain>
    </source>
</reference>
<dbReference type="Proteomes" id="UP000215148">
    <property type="component" value="Chromosome 1"/>
</dbReference>
<evidence type="ECO:0008006" key="3">
    <source>
        <dbReference type="Google" id="ProtNLM"/>
    </source>
</evidence>
<dbReference type="EMBL" id="CP022741">
    <property type="protein sequence ID" value="ASU22352.1"/>
    <property type="molecule type" value="Genomic_DNA"/>
</dbReference>
<dbReference type="AlphaFoldDB" id="A0A223MXR8"/>
<dbReference type="Pfam" id="PF07433">
    <property type="entry name" value="DUF1513"/>
    <property type="match status" value="1"/>
</dbReference>
<dbReference type="RefSeq" id="WP_094500126.1">
    <property type="nucleotide sequence ID" value="NZ_CAWNHI010000001.1"/>
</dbReference>
<evidence type="ECO:0000313" key="1">
    <source>
        <dbReference type="EMBL" id="ASU22352.1"/>
    </source>
</evidence>
<organism evidence="1 2">
    <name type="scientific">Vibrio qinghaiensis</name>
    <dbReference type="NCBI Taxonomy" id="2025808"/>
    <lineage>
        <taxon>Bacteria</taxon>
        <taxon>Pseudomonadati</taxon>
        <taxon>Pseudomonadota</taxon>
        <taxon>Gammaproteobacteria</taxon>
        <taxon>Vibrionales</taxon>
        <taxon>Vibrionaceae</taxon>
        <taxon>Vibrio</taxon>
    </lineage>
</organism>
<evidence type="ECO:0000313" key="2">
    <source>
        <dbReference type="Proteomes" id="UP000215148"/>
    </source>
</evidence>
<dbReference type="InterPro" id="IPR015943">
    <property type="entry name" value="WD40/YVTN_repeat-like_dom_sf"/>
</dbReference>
<dbReference type="KEGG" id="vqi:CCZ37_07010"/>
<dbReference type="PIRSF" id="PIRSF028101">
    <property type="entry name" value="UCP028101"/>
    <property type="match status" value="1"/>
</dbReference>
<dbReference type="SUPFAM" id="SSF75011">
    <property type="entry name" value="3-carboxy-cis,cis-mucoante lactonizing enzyme"/>
    <property type="match status" value="1"/>
</dbReference>